<evidence type="ECO:0000259" key="4">
    <source>
        <dbReference type="PROSITE" id="PS50886"/>
    </source>
</evidence>
<dbReference type="Gene3D" id="2.40.50.140">
    <property type="entry name" value="Nucleic acid-binding proteins"/>
    <property type="match status" value="1"/>
</dbReference>
<evidence type="ECO:0000256" key="2">
    <source>
        <dbReference type="ARBA" id="ARBA00022884"/>
    </source>
</evidence>
<keyword evidence="6" id="KW-1185">Reference proteome</keyword>
<protein>
    <submittedName>
        <fullName evidence="5">tRNA-binding protein</fullName>
    </submittedName>
</protein>
<dbReference type="KEGG" id="woc:BA177_13165"/>
<evidence type="ECO:0000256" key="1">
    <source>
        <dbReference type="ARBA" id="ARBA00022555"/>
    </source>
</evidence>
<dbReference type="PROSITE" id="PS50886">
    <property type="entry name" value="TRBD"/>
    <property type="match status" value="1"/>
</dbReference>
<dbReference type="STRING" id="1548547.BA177_13165"/>
<dbReference type="NCBIfam" id="TIGR02222">
    <property type="entry name" value="chap_CsaA"/>
    <property type="match status" value="1"/>
</dbReference>
<dbReference type="SUPFAM" id="SSF50249">
    <property type="entry name" value="Nucleic acid-binding proteins"/>
    <property type="match status" value="1"/>
</dbReference>
<proteinExistence type="predicted"/>
<dbReference type="NCBIfam" id="NF007494">
    <property type="entry name" value="PRK10089.1-3"/>
    <property type="match status" value="1"/>
</dbReference>
<dbReference type="PANTHER" id="PTHR11586:SF37">
    <property type="entry name" value="TRNA-BINDING DOMAIN-CONTAINING PROTEIN"/>
    <property type="match status" value="1"/>
</dbReference>
<dbReference type="CDD" id="cd02798">
    <property type="entry name" value="tRNA_bind_CsaA"/>
    <property type="match status" value="1"/>
</dbReference>
<dbReference type="Proteomes" id="UP000092695">
    <property type="component" value="Chromosome"/>
</dbReference>
<feature type="domain" description="TRNA-binding" evidence="4">
    <location>
        <begin position="8"/>
        <end position="112"/>
    </location>
</feature>
<dbReference type="InterPro" id="IPR012340">
    <property type="entry name" value="NA-bd_OB-fold"/>
</dbReference>
<dbReference type="AlphaFoldDB" id="A0A193LHN4"/>
<organism evidence="5 6">
    <name type="scientific">Woeseia oceani</name>
    <dbReference type="NCBI Taxonomy" id="1548547"/>
    <lineage>
        <taxon>Bacteria</taxon>
        <taxon>Pseudomonadati</taxon>
        <taxon>Pseudomonadota</taxon>
        <taxon>Gammaproteobacteria</taxon>
        <taxon>Woeseiales</taxon>
        <taxon>Woeseiaceae</taxon>
        <taxon>Woeseia</taxon>
    </lineage>
</organism>
<dbReference type="NCBIfam" id="NF007493">
    <property type="entry name" value="PRK10089.1-2"/>
    <property type="match status" value="1"/>
</dbReference>
<keyword evidence="2 3" id="KW-0694">RNA-binding</keyword>
<evidence type="ECO:0000313" key="5">
    <source>
        <dbReference type="EMBL" id="ANO52022.1"/>
    </source>
</evidence>
<dbReference type="InterPro" id="IPR008231">
    <property type="entry name" value="CsaA"/>
</dbReference>
<dbReference type="GO" id="GO:0000049">
    <property type="term" value="F:tRNA binding"/>
    <property type="evidence" value="ECO:0007669"/>
    <property type="project" value="UniProtKB-UniRule"/>
</dbReference>
<dbReference type="RefSeq" id="WP_068616934.1">
    <property type="nucleotide sequence ID" value="NZ_CP016268.1"/>
</dbReference>
<gene>
    <name evidence="5" type="ORF">BA177_13165</name>
</gene>
<dbReference type="InterPro" id="IPR002547">
    <property type="entry name" value="tRNA-bd_dom"/>
</dbReference>
<dbReference type="OrthoDB" id="9794564at2"/>
<dbReference type="FunFam" id="2.40.50.140:FF:000165">
    <property type="entry name" value="Chaperone CsaA"/>
    <property type="match status" value="1"/>
</dbReference>
<dbReference type="EMBL" id="CP016268">
    <property type="protein sequence ID" value="ANO52022.1"/>
    <property type="molecule type" value="Genomic_DNA"/>
</dbReference>
<keyword evidence="1 3" id="KW-0820">tRNA-binding</keyword>
<accession>A0A193LHN4</accession>
<dbReference type="NCBIfam" id="NF007495">
    <property type="entry name" value="PRK10089.1-4"/>
    <property type="match status" value="1"/>
</dbReference>
<evidence type="ECO:0000313" key="6">
    <source>
        <dbReference type="Proteomes" id="UP000092695"/>
    </source>
</evidence>
<name>A0A193LHN4_9GAMM</name>
<evidence type="ECO:0000256" key="3">
    <source>
        <dbReference type="PROSITE-ProRule" id="PRU00209"/>
    </source>
</evidence>
<reference evidence="5 6" key="1">
    <citation type="submission" date="2016-06" db="EMBL/GenBank/DDBJ databases">
        <title>Complete genome sequence of a deep-branching marine Gamma Proteobacterium Woeseia oceani type strain XK5.</title>
        <authorList>
            <person name="Mu D."/>
            <person name="Du Z."/>
        </authorList>
    </citation>
    <scope>NUCLEOTIDE SEQUENCE [LARGE SCALE GENOMIC DNA]</scope>
    <source>
        <strain evidence="5 6">XK5</strain>
    </source>
</reference>
<dbReference type="Pfam" id="PF01588">
    <property type="entry name" value="tRNA_bind"/>
    <property type="match status" value="1"/>
</dbReference>
<dbReference type="InterPro" id="IPR051270">
    <property type="entry name" value="Tyrosine-tRNA_ligase_regulator"/>
</dbReference>
<dbReference type="PANTHER" id="PTHR11586">
    <property type="entry name" value="TRNA-AMINOACYLATION COFACTOR ARC1 FAMILY MEMBER"/>
    <property type="match status" value="1"/>
</dbReference>
<sequence>MTDLTWKEFERVELRAGTIVAAEAFPEARKPAYKLTVDFGDEIGIRRSSAQITDHYTLDELVGKQVMGVVNFPRKQIGPFMSECLVTGFIQADGSVILAVPDRPCPNGVRLA</sequence>